<dbReference type="Pfam" id="PF08386">
    <property type="entry name" value="Abhydrolase_4"/>
    <property type="match status" value="1"/>
</dbReference>
<protein>
    <submittedName>
        <fullName evidence="2">TAP-like protein</fullName>
    </submittedName>
</protein>
<sequence>MQKPIILLLLCCVLFSCEKSKEKSIRFTPTFTISTETTHTIPAGQEYTFGYLEVLENREKPAGKTIQLPVYIFKSRSNNPKPDPIIYTVGGPGNSTMRSAQYMKYYQYLDDRDVILFEQRGTEFAKPSLDCPAWSEAIYKSNFPEYNEAKRDSLLEAAARTCRERLIAQGVDLNSYNTNAIAADIEDLRKVLHIEKYNLLTISYSTKIAQVLLRDYPTPIRSVVMDSPLPLEVNYEEESVGNLLEVVTMLLSDCEEDEKCAEKFPNIKNRFFQYLRDATENPLQVTVTNPNTGKPATFHLQGKDLITVFTVTNSNNSAYVPNEIQKLLNNDLSSVKAQLESLFDRPTQFSGSGMGMRLSVWCAEEYPFASKNIIVAEKTTYSEVLGLSPMVFEPNICGIWKVQPLKAIENKAIQSDVPVLLLSGEYDHETPVKWASAMQKNLSNSYHLVFKGWTHTVTTNWGNPCGMEVANAFFNNPNQKPQSKCFEAMQALEFVTE</sequence>
<evidence type="ECO:0000313" key="2">
    <source>
        <dbReference type="EMBL" id="PTX59448.1"/>
    </source>
</evidence>
<gene>
    <name evidence="2" type="ORF">C8N46_10936</name>
</gene>
<keyword evidence="3" id="KW-1185">Reference proteome</keyword>
<comment type="caution">
    <text evidence="2">The sequence shown here is derived from an EMBL/GenBank/DDBJ whole genome shotgun (WGS) entry which is preliminary data.</text>
</comment>
<feature type="domain" description="Peptidase S33 tripeptidyl aminopeptidase-like C-terminal" evidence="1">
    <location>
        <begin position="395"/>
        <end position="480"/>
    </location>
</feature>
<dbReference type="Proteomes" id="UP000244090">
    <property type="component" value="Unassembled WGS sequence"/>
</dbReference>
<dbReference type="RefSeq" id="WP_108116099.1">
    <property type="nucleotide sequence ID" value="NZ_QBKT01000009.1"/>
</dbReference>
<dbReference type="PROSITE" id="PS51257">
    <property type="entry name" value="PROKAR_LIPOPROTEIN"/>
    <property type="match status" value="1"/>
</dbReference>
<organism evidence="2 3">
    <name type="scientific">Kordia periserrulae</name>
    <dbReference type="NCBI Taxonomy" id="701523"/>
    <lineage>
        <taxon>Bacteria</taxon>
        <taxon>Pseudomonadati</taxon>
        <taxon>Bacteroidota</taxon>
        <taxon>Flavobacteriia</taxon>
        <taxon>Flavobacteriales</taxon>
        <taxon>Flavobacteriaceae</taxon>
        <taxon>Kordia</taxon>
    </lineage>
</organism>
<dbReference type="InterPro" id="IPR050266">
    <property type="entry name" value="AB_hydrolase_sf"/>
</dbReference>
<dbReference type="GO" id="GO:0016020">
    <property type="term" value="C:membrane"/>
    <property type="evidence" value="ECO:0007669"/>
    <property type="project" value="TreeGrafter"/>
</dbReference>
<dbReference type="InterPro" id="IPR029058">
    <property type="entry name" value="AB_hydrolase_fold"/>
</dbReference>
<dbReference type="PANTHER" id="PTHR43798:SF27">
    <property type="entry name" value="HYDROLASE ALPHA_BETA HYDROLASE FOLD FAMILY"/>
    <property type="match status" value="1"/>
</dbReference>
<evidence type="ECO:0000313" key="3">
    <source>
        <dbReference type="Proteomes" id="UP000244090"/>
    </source>
</evidence>
<accession>A0A2T6BTN5</accession>
<name>A0A2T6BTN5_9FLAO</name>
<dbReference type="AlphaFoldDB" id="A0A2T6BTN5"/>
<dbReference type="SUPFAM" id="SSF53474">
    <property type="entry name" value="alpha/beta-Hydrolases"/>
    <property type="match status" value="1"/>
</dbReference>
<dbReference type="OrthoDB" id="4510475at2"/>
<dbReference type="PANTHER" id="PTHR43798">
    <property type="entry name" value="MONOACYLGLYCEROL LIPASE"/>
    <property type="match status" value="1"/>
</dbReference>
<dbReference type="InterPro" id="IPR013595">
    <property type="entry name" value="Pept_S33_TAP-like_C"/>
</dbReference>
<dbReference type="EMBL" id="QBKT01000009">
    <property type="protein sequence ID" value="PTX59448.1"/>
    <property type="molecule type" value="Genomic_DNA"/>
</dbReference>
<evidence type="ECO:0000259" key="1">
    <source>
        <dbReference type="Pfam" id="PF08386"/>
    </source>
</evidence>
<reference evidence="2 3" key="1">
    <citation type="submission" date="2018-04" db="EMBL/GenBank/DDBJ databases">
        <title>Genomic Encyclopedia of Archaeal and Bacterial Type Strains, Phase II (KMG-II): from individual species to whole genera.</title>
        <authorList>
            <person name="Goeker M."/>
        </authorList>
    </citation>
    <scope>NUCLEOTIDE SEQUENCE [LARGE SCALE GENOMIC DNA]</scope>
    <source>
        <strain evidence="2 3">DSM 25731</strain>
    </source>
</reference>
<proteinExistence type="predicted"/>
<dbReference type="Gene3D" id="3.40.50.1820">
    <property type="entry name" value="alpha/beta hydrolase"/>
    <property type="match status" value="1"/>
</dbReference>